<dbReference type="GO" id="GO:0051879">
    <property type="term" value="F:Hsp90 protein binding"/>
    <property type="evidence" value="ECO:0007669"/>
    <property type="project" value="TreeGrafter"/>
</dbReference>
<evidence type="ECO:0000259" key="8">
    <source>
        <dbReference type="SMART" id="SM00727"/>
    </source>
</evidence>
<dbReference type="InterPro" id="IPR019734">
    <property type="entry name" value="TPR_rpt"/>
</dbReference>
<evidence type="ECO:0000256" key="6">
    <source>
        <dbReference type="PROSITE-ProRule" id="PRU00339"/>
    </source>
</evidence>
<dbReference type="Proteomes" id="UP000308199">
    <property type="component" value="Unassembled WGS sequence"/>
</dbReference>
<dbReference type="Pfam" id="PF13181">
    <property type="entry name" value="TPR_8"/>
    <property type="match status" value="1"/>
</dbReference>
<dbReference type="InterPro" id="IPR006636">
    <property type="entry name" value="STI1_HS-bd"/>
</dbReference>
<evidence type="ECO:0000313" key="10">
    <source>
        <dbReference type="Proteomes" id="UP000308199"/>
    </source>
</evidence>
<evidence type="ECO:0000256" key="2">
    <source>
        <dbReference type="ARBA" id="ARBA00022490"/>
    </source>
</evidence>
<proteinExistence type="predicted"/>
<evidence type="ECO:0000256" key="7">
    <source>
        <dbReference type="SAM" id="MobiDB-lite"/>
    </source>
</evidence>
<dbReference type="GO" id="GO:0005737">
    <property type="term" value="C:cytoplasm"/>
    <property type="evidence" value="ECO:0007669"/>
    <property type="project" value="UniProtKB-SubCell"/>
</dbReference>
<evidence type="ECO:0000256" key="1">
    <source>
        <dbReference type="ARBA" id="ARBA00004496"/>
    </source>
</evidence>
<evidence type="ECO:0000313" key="9">
    <source>
        <dbReference type="EMBL" id="THH12361.1"/>
    </source>
</evidence>
<dbReference type="SMART" id="SM00028">
    <property type="entry name" value="TPR"/>
    <property type="match status" value="9"/>
</dbReference>
<feature type="domain" description="STI1" evidence="8">
    <location>
        <begin position="513"/>
        <end position="552"/>
    </location>
</feature>
<dbReference type="FunFam" id="1.25.40.10:FF:000010">
    <property type="entry name" value="Stress-induced phosphoprotein 1"/>
    <property type="match status" value="1"/>
</dbReference>
<dbReference type="AlphaFoldDB" id="A0A4S4LLR3"/>
<dbReference type="PROSITE" id="PS50005">
    <property type="entry name" value="TPR"/>
    <property type="match status" value="5"/>
</dbReference>
<dbReference type="Gene3D" id="1.25.40.10">
    <property type="entry name" value="Tetratricopeptide repeat domain"/>
    <property type="match status" value="3"/>
</dbReference>
<dbReference type="OrthoDB" id="2423701at2759"/>
<feature type="repeat" description="TPR" evidence="6">
    <location>
        <begin position="444"/>
        <end position="477"/>
    </location>
</feature>
<feature type="region of interest" description="Disordered" evidence="7">
    <location>
        <begin position="198"/>
        <end position="240"/>
    </location>
</feature>
<dbReference type="Pfam" id="PF17830">
    <property type="entry name" value="STI1-HOP_DP"/>
    <property type="match status" value="2"/>
</dbReference>
<keyword evidence="2" id="KW-0963">Cytoplasm</keyword>
<dbReference type="EMBL" id="SGPK01000001">
    <property type="protein sequence ID" value="THH12361.1"/>
    <property type="molecule type" value="Genomic_DNA"/>
</dbReference>
<feature type="domain" description="STI1" evidence="8">
    <location>
        <begin position="137"/>
        <end position="176"/>
    </location>
</feature>
<feature type="repeat" description="TPR" evidence="6">
    <location>
        <begin position="316"/>
        <end position="349"/>
    </location>
</feature>
<evidence type="ECO:0000256" key="4">
    <source>
        <dbReference type="ARBA" id="ARBA00022803"/>
    </source>
</evidence>
<dbReference type="GO" id="GO:0042030">
    <property type="term" value="F:ATPase inhibitor activity"/>
    <property type="evidence" value="ECO:0007669"/>
    <property type="project" value="UniProtKB-ARBA"/>
</dbReference>
<dbReference type="PANTHER" id="PTHR22904">
    <property type="entry name" value="TPR REPEAT CONTAINING PROTEIN"/>
    <property type="match status" value="1"/>
</dbReference>
<reference evidence="9 10" key="1">
    <citation type="submission" date="2019-02" db="EMBL/GenBank/DDBJ databases">
        <title>Genome sequencing of the rare red list fungi Phellinidium pouzarii.</title>
        <authorList>
            <person name="Buettner E."/>
            <person name="Kellner H."/>
        </authorList>
    </citation>
    <scope>NUCLEOTIDE SEQUENCE [LARGE SCALE GENOMIC DNA]</scope>
    <source>
        <strain evidence="9 10">DSM 108285</strain>
    </source>
</reference>
<dbReference type="FunFam" id="1.10.260.100:FF:000002">
    <property type="entry name" value="Stress-induced-phosphoprotein 1 (Hsp70/Hsp90-organizing)"/>
    <property type="match status" value="1"/>
</dbReference>
<evidence type="ECO:0000256" key="5">
    <source>
        <dbReference type="ARBA" id="ARBA00064323"/>
    </source>
</evidence>
<dbReference type="Pfam" id="PF13424">
    <property type="entry name" value="TPR_12"/>
    <property type="match status" value="1"/>
</dbReference>
<sequence length="564" mass="62415">MADVNTLKDQGNKAFAAKDYDSAIALFSQAIALDPSNHVLYSNRSAAKAGKRLWDAALEDAESCIKVNPTWAKGYARKGAALHGAHRFDDAIAAYEEGLKLEDNPAIRKGLKEVQDAKTYESGSPGDSMGLGKIFADPNMIGKLAGNPKTQKYLADPNFMNTLLAIQRNPQLAQGALQDPRMIEVMGVLMGIDLQAFSRPEGSENDTPQSRSPVQEDVPMAEKEEVEDTEVANEKKEKAAAEEQKKIGGDAYRKHDFGTAAAAFQKAWDLWPKDVTFLTNLSAVQFEQGDYDECIATCEKAVDEGRSLRADYKLIAKAYGRIGSAYQRKGEFENAVRFFNKSLTEHRTPDVLNKLRDAERDMAATAAAAYVDPVLSEKAREEGNAFFKAGDFAGAVKSYTESIKRDPKDPRGYNNRALCYTKLVAFPEALKDVEDAIKVDPKFVKAYIRKSTVLFGMREYTRAIEAIQQAAEIDEEGSHTKEIQQQLIKCNQALSTQRAGESEQETLERAMRDPEIAKIMGDPVMQQILQQAQQDPGALQDHMKNPGVRDKIMKLVNAGIIRTR</sequence>
<protein>
    <recommendedName>
        <fullName evidence="8">STI1 domain-containing protein</fullName>
    </recommendedName>
</protein>
<dbReference type="PANTHER" id="PTHR22904:SF523">
    <property type="entry name" value="STRESS-INDUCED-PHOSPHOPROTEIN 1"/>
    <property type="match status" value="1"/>
</dbReference>
<accession>A0A4S4LLR3</accession>
<dbReference type="SMART" id="SM00727">
    <property type="entry name" value="STI1"/>
    <property type="match status" value="2"/>
</dbReference>
<dbReference type="InterPro" id="IPR011990">
    <property type="entry name" value="TPR-like_helical_dom_sf"/>
</dbReference>
<dbReference type="InterPro" id="IPR041243">
    <property type="entry name" value="STI1/HOP_DP"/>
</dbReference>
<keyword evidence="4 6" id="KW-0802">TPR repeat</keyword>
<comment type="subcellular location">
    <subcellularLocation>
        <location evidence="1">Cytoplasm</location>
    </subcellularLocation>
</comment>
<feature type="repeat" description="TPR" evidence="6">
    <location>
        <begin position="4"/>
        <end position="37"/>
    </location>
</feature>
<name>A0A4S4LLR3_9AGAM</name>
<feature type="repeat" description="TPR" evidence="6">
    <location>
        <begin position="376"/>
        <end position="409"/>
    </location>
</feature>
<gene>
    <name evidence="9" type="ORF">EW145_g78</name>
</gene>
<dbReference type="FunFam" id="1.10.260.100:FF:000004">
    <property type="entry name" value="Putative stress-induced-phosphoprotein 1"/>
    <property type="match status" value="1"/>
</dbReference>
<dbReference type="Pfam" id="PF13432">
    <property type="entry name" value="TPR_16"/>
    <property type="match status" value="1"/>
</dbReference>
<comment type="subunit">
    <text evidence="5">Part of a larger complex that includes HSP70, HSP90, and immunophilins.</text>
</comment>
<keyword evidence="3" id="KW-0677">Repeat</keyword>
<keyword evidence="10" id="KW-1185">Reference proteome</keyword>
<dbReference type="FunFam" id="1.25.40.10:FF:000020">
    <property type="entry name" value="Stress-induced phosphoprotein 1"/>
    <property type="match status" value="1"/>
</dbReference>
<dbReference type="FunFam" id="1.25.40.10:FF:000027">
    <property type="entry name" value="stress-induced-phosphoprotein 1 isoform X1"/>
    <property type="match status" value="1"/>
</dbReference>
<dbReference type="Gene3D" id="1.10.260.100">
    <property type="match status" value="2"/>
</dbReference>
<organism evidence="9 10">
    <name type="scientific">Phellinidium pouzarii</name>
    <dbReference type="NCBI Taxonomy" id="167371"/>
    <lineage>
        <taxon>Eukaryota</taxon>
        <taxon>Fungi</taxon>
        <taxon>Dikarya</taxon>
        <taxon>Basidiomycota</taxon>
        <taxon>Agaricomycotina</taxon>
        <taxon>Agaricomycetes</taxon>
        <taxon>Hymenochaetales</taxon>
        <taxon>Hymenochaetaceae</taxon>
        <taxon>Phellinidium</taxon>
    </lineage>
</organism>
<dbReference type="SUPFAM" id="SSF48452">
    <property type="entry name" value="TPR-like"/>
    <property type="match status" value="3"/>
</dbReference>
<comment type="caution">
    <text evidence="9">The sequence shown here is derived from an EMBL/GenBank/DDBJ whole genome shotgun (WGS) entry which is preliminary data.</text>
</comment>
<feature type="repeat" description="TPR" evidence="6">
    <location>
        <begin position="410"/>
        <end position="443"/>
    </location>
</feature>
<dbReference type="PROSITE" id="PS50293">
    <property type="entry name" value="TPR_REGION"/>
    <property type="match status" value="1"/>
</dbReference>
<evidence type="ECO:0000256" key="3">
    <source>
        <dbReference type="ARBA" id="ARBA00022737"/>
    </source>
</evidence>